<evidence type="ECO:0000256" key="4">
    <source>
        <dbReference type="ARBA" id="ARBA00023136"/>
    </source>
</evidence>
<dbReference type="Proteomes" id="UP000292052">
    <property type="component" value="Unassembled WGS sequence"/>
</dbReference>
<comment type="subcellular location">
    <subcellularLocation>
        <location evidence="1">Membrane</location>
        <topology evidence="1">Multi-pass membrane protein</topology>
    </subcellularLocation>
</comment>
<dbReference type="InterPro" id="IPR023271">
    <property type="entry name" value="Aquaporin-like"/>
</dbReference>
<reference evidence="6 7" key="1">
    <citation type="submission" date="2017-03" db="EMBL/GenBank/DDBJ databases">
        <title>Genome of the blue death feigning beetle - Asbolus verrucosus.</title>
        <authorList>
            <person name="Rider S.D."/>
        </authorList>
    </citation>
    <scope>NUCLEOTIDE SEQUENCE [LARGE SCALE GENOMIC DNA]</scope>
    <source>
        <strain evidence="6">Butters</strain>
        <tissue evidence="6">Head and leg muscle</tissue>
    </source>
</reference>
<dbReference type="InterPro" id="IPR034294">
    <property type="entry name" value="Aquaporin_transptr"/>
</dbReference>
<keyword evidence="2 5" id="KW-0812">Transmembrane</keyword>
<dbReference type="OrthoDB" id="3222at2759"/>
<evidence type="ECO:0000256" key="1">
    <source>
        <dbReference type="ARBA" id="ARBA00004141"/>
    </source>
</evidence>
<dbReference type="STRING" id="1661398.A0A482V7W0"/>
<dbReference type="GO" id="GO:0015267">
    <property type="term" value="F:channel activity"/>
    <property type="evidence" value="ECO:0007669"/>
    <property type="project" value="InterPro"/>
</dbReference>
<dbReference type="Gene3D" id="1.20.1080.10">
    <property type="entry name" value="Glycerol uptake facilitator protein"/>
    <property type="match status" value="1"/>
</dbReference>
<dbReference type="Pfam" id="PF00230">
    <property type="entry name" value="MIP"/>
    <property type="match status" value="1"/>
</dbReference>
<dbReference type="InterPro" id="IPR000425">
    <property type="entry name" value="MIP"/>
</dbReference>
<dbReference type="PANTHER" id="PTHR19139:SF270">
    <property type="entry name" value="ENTOMOGLYCEROPORIN 1-RELATED"/>
    <property type="match status" value="1"/>
</dbReference>
<evidence type="ECO:0000256" key="3">
    <source>
        <dbReference type="ARBA" id="ARBA00022989"/>
    </source>
</evidence>
<keyword evidence="7" id="KW-1185">Reference proteome</keyword>
<proteinExistence type="inferred from homology"/>
<dbReference type="PANTHER" id="PTHR19139">
    <property type="entry name" value="AQUAPORIN TRANSPORTER"/>
    <property type="match status" value="1"/>
</dbReference>
<dbReference type="AlphaFoldDB" id="A0A482V7W0"/>
<evidence type="ECO:0000256" key="2">
    <source>
        <dbReference type="ARBA" id="ARBA00022692"/>
    </source>
</evidence>
<gene>
    <name evidence="6" type="ORF">BDFB_014665</name>
</gene>
<sequence>NKIRITDNLAILDRIIFFASEVCGAETLLFVGCAGCVDLNEGHYPPNPVHVGLAFGLRLMLAAQCFGHISGCHVNPMVILATFMFGNIPLIQPPLHIVGQILGAPLITPDVMSARLCPNFVHPYVSEAEAFLVEFIISFLLTMGYCGVWDRKIIVTPEAIFKQLPYTGASINPVRTLAPAVIKNNWEHH</sequence>
<organism evidence="6 7">
    <name type="scientific">Asbolus verrucosus</name>
    <name type="common">Desert ironclad beetle</name>
    <dbReference type="NCBI Taxonomy" id="1661398"/>
    <lineage>
        <taxon>Eukaryota</taxon>
        <taxon>Metazoa</taxon>
        <taxon>Ecdysozoa</taxon>
        <taxon>Arthropoda</taxon>
        <taxon>Hexapoda</taxon>
        <taxon>Insecta</taxon>
        <taxon>Pterygota</taxon>
        <taxon>Neoptera</taxon>
        <taxon>Endopterygota</taxon>
        <taxon>Coleoptera</taxon>
        <taxon>Polyphaga</taxon>
        <taxon>Cucujiformia</taxon>
        <taxon>Tenebrionidae</taxon>
        <taxon>Pimeliinae</taxon>
        <taxon>Asbolus</taxon>
    </lineage>
</organism>
<evidence type="ECO:0000256" key="5">
    <source>
        <dbReference type="RuleBase" id="RU000477"/>
    </source>
</evidence>
<name>A0A482V7W0_ASBVE</name>
<dbReference type="PRINTS" id="PR00783">
    <property type="entry name" value="MINTRINSICP"/>
</dbReference>
<comment type="similarity">
    <text evidence="5">Belongs to the MIP/aquaporin (TC 1.A.8) family.</text>
</comment>
<accession>A0A482V7W0</accession>
<evidence type="ECO:0000313" key="6">
    <source>
        <dbReference type="EMBL" id="RZB39293.1"/>
    </source>
</evidence>
<dbReference type="SUPFAM" id="SSF81338">
    <property type="entry name" value="Aquaporin-like"/>
    <property type="match status" value="1"/>
</dbReference>
<keyword evidence="4" id="KW-0472">Membrane</keyword>
<dbReference type="EMBL" id="QDEB01129451">
    <property type="protein sequence ID" value="RZB39293.1"/>
    <property type="molecule type" value="Genomic_DNA"/>
</dbReference>
<keyword evidence="5" id="KW-0813">Transport</keyword>
<dbReference type="GO" id="GO:0005886">
    <property type="term" value="C:plasma membrane"/>
    <property type="evidence" value="ECO:0007669"/>
    <property type="project" value="TreeGrafter"/>
</dbReference>
<protein>
    <submittedName>
        <fullName evidence="6">MIP domain containing protein</fullName>
    </submittedName>
</protein>
<comment type="caution">
    <text evidence="6">The sequence shown here is derived from an EMBL/GenBank/DDBJ whole genome shotgun (WGS) entry which is preliminary data.</text>
</comment>
<evidence type="ECO:0000313" key="7">
    <source>
        <dbReference type="Proteomes" id="UP000292052"/>
    </source>
</evidence>
<feature type="non-terminal residue" evidence="6">
    <location>
        <position position="1"/>
    </location>
</feature>
<feature type="non-terminal residue" evidence="6">
    <location>
        <position position="189"/>
    </location>
</feature>
<keyword evidence="3" id="KW-1133">Transmembrane helix</keyword>